<protein>
    <submittedName>
        <fullName evidence="4">Similar to</fullName>
    </submittedName>
</protein>
<proteinExistence type="predicted"/>
<feature type="region of interest" description="Disordered" evidence="1">
    <location>
        <begin position="23"/>
        <end position="96"/>
    </location>
</feature>
<evidence type="ECO:0000313" key="2">
    <source>
        <dbReference type="EMBL" id="VDP87465.1"/>
    </source>
</evidence>
<keyword evidence="3" id="KW-1185">Reference proteome</keyword>
<evidence type="ECO:0000313" key="4">
    <source>
        <dbReference type="WBParaSite" id="ECPE_0001072301-mRNA-1"/>
    </source>
</evidence>
<feature type="compositionally biased region" description="Basic and acidic residues" evidence="1">
    <location>
        <begin position="41"/>
        <end position="53"/>
    </location>
</feature>
<name>A0A183AUQ6_9TREM</name>
<feature type="region of interest" description="Disordered" evidence="1">
    <location>
        <begin position="133"/>
        <end position="170"/>
    </location>
</feature>
<evidence type="ECO:0000256" key="1">
    <source>
        <dbReference type="SAM" id="MobiDB-lite"/>
    </source>
</evidence>
<feature type="compositionally biased region" description="Polar residues" evidence="1">
    <location>
        <begin position="54"/>
        <end position="67"/>
    </location>
</feature>
<reference evidence="4" key="1">
    <citation type="submission" date="2016-06" db="UniProtKB">
        <authorList>
            <consortium name="WormBaseParasite"/>
        </authorList>
    </citation>
    <scope>IDENTIFICATION</scope>
</reference>
<evidence type="ECO:0000313" key="3">
    <source>
        <dbReference type="Proteomes" id="UP000272942"/>
    </source>
</evidence>
<feature type="compositionally biased region" description="Low complexity" evidence="1">
    <location>
        <begin position="68"/>
        <end position="89"/>
    </location>
</feature>
<organism evidence="4">
    <name type="scientific">Echinostoma caproni</name>
    <dbReference type="NCBI Taxonomy" id="27848"/>
    <lineage>
        <taxon>Eukaryota</taxon>
        <taxon>Metazoa</taxon>
        <taxon>Spiralia</taxon>
        <taxon>Lophotrochozoa</taxon>
        <taxon>Platyhelminthes</taxon>
        <taxon>Trematoda</taxon>
        <taxon>Digenea</taxon>
        <taxon>Plagiorchiida</taxon>
        <taxon>Echinostomata</taxon>
        <taxon>Echinostomatoidea</taxon>
        <taxon>Echinostomatidae</taxon>
        <taxon>Echinostoma</taxon>
    </lineage>
</organism>
<dbReference type="AlphaFoldDB" id="A0A183AUQ6"/>
<reference evidence="2 3" key="2">
    <citation type="submission" date="2018-11" db="EMBL/GenBank/DDBJ databases">
        <authorList>
            <consortium name="Pathogen Informatics"/>
        </authorList>
    </citation>
    <scope>NUCLEOTIDE SEQUENCE [LARGE SCALE GENOMIC DNA]</scope>
    <source>
        <strain evidence="2 3">Egypt</strain>
    </source>
</reference>
<dbReference type="Proteomes" id="UP000272942">
    <property type="component" value="Unassembled WGS sequence"/>
</dbReference>
<accession>A0A183AUQ6</accession>
<sequence>MSPSVCESRLTPLWRRANREELYHNSERIEKPIPPVGTAHSCERPTFADHQESRSLQVYSDVGSSTPSVGEVSRSSGSVSDSADSTSSEYAPKVTDPLLRKREIEARLREIDSTERQLRIEDHSGQMDRVLYRRDGTRHSVIRSRRSPSDSPDFEARLHRIRANHRSSRY</sequence>
<gene>
    <name evidence="2" type="ORF">ECPE_LOCUS10691</name>
</gene>
<dbReference type="WBParaSite" id="ECPE_0001072301-mRNA-1">
    <property type="protein sequence ID" value="ECPE_0001072301-mRNA-1"/>
    <property type="gene ID" value="ECPE_0001072301"/>
</dbReference>
<feature type="compositionally biased region" description="Basic residues" evidence="1">
    <location>
        <begin position="159"/>
        <end position="170"/>
    </location>
</feature>
<dbReference type="EMBL" id="UZAN01049493">
    <property type="protein sequence ID" value="VDP87465.1"/>
    <property type="molecule type" value="Genomic_DNA"/>
</dbReference>